<comment type="function">
    <text evidence="6">Responsible for synthesis of pseudouridine from uracil.</text>
</comment>
<name>A0A2T0LE41_9BACL</name>
<reference evidence="8 9" key="1">
    <citation type="submission" date="2018-03" db="EMBL/GenBank/DDBJ databases">
        <title>Genomic Encyclopedia of Archaeal and Bacterial Type Strains, Phase II (KMG-II): from individual species to whole genera.</title>
        <authorList>
            <person name="Goeker M."/>
        </authorList>
    </citation>
    <scope>NUCLEOTIDE SEQUENCE [LARGE SCALE GENOMIC DNA]</scope>
    <source>
        <strain evidence="8 9">DSM 44946</strain>
    </source>
</reference>
<dbReference type="EMBL" id="PVNE01000014">
    <property type="protein sequence ID" value="PRX40365.1"/>
    <property type="molecule type" value="Genomic_DNA"/>
</dbReference>
<dbReference type="Pfam" id="PF00849">
    <property type="entry name" value="PseudoU_synth_2"/>
    <property type="match status" value="1"/>
</dbReference>
<evidence type="ECO:0000256" key="3">
    <source>
        <dbReference type="ARBA" id="ARBA00023235"/>
    </source>
</evidence>
<dbReference type="InterPro" id="IPR006225">
    <property type="entry name" value="PsdUridine_synth_RluC/D"/>
</dbReference>
<comment type="similarity">
    <text evidence="2 6">Belongs to the pseudouridine synthase RluA family.</text>
</comment>
<evidence type="ECO:0000313" key="9">
    <source>
        <dbReference type="Proteomes" id="UP000237797"/>
    </source>
</evidence>
<sequence>MSRDETADFVHRVLERESGRTVRDVLRNRYRFSRRLFRRLKESGGVTVNGRTVWLADRVEAGDLLEVKLPEERTDIPPQPVSFAVVHEDEDLVVVDKPPGLVVHPTKDYREYTLANGLVHRWTERGEAHGIHPVTRLDKDTSGLMVIAKHAYAHDFLAGQMSRRRYMRGYLAVVHGEVHEETGVIDAPIARCPERPSRRCVMEGGAPAVTRFSVVERLPGATLLRLFLDTGRTHQIRVHLAHRGHPIIGDPMYAEGWNTWGIGRQALHSAFLQLIHPRDGRERSWESPLPPDIQGLIRRLKGEGKRQK</sequence>
<feature type="domain" description="Pseudouridine synthase RsuA/RluA-like" evidence="7">
    <location>
        <begin position="91"/>
        <end position="242"/>
    </location>
</feature>
<dbReference type="InterPro" id="IPR006224">
    <property type="entry name" value="PsdUridine_synth_RluA-like_CS"/>
</dbReference>
<protein>
    <recommendedName>
        <fullName evidence="6">Pseudouridine synthase</fullName>
        <ecNumber evidence="6">5.4.99.-</ecNumber>
    </recommendedName>
</protein>
<dbReference type="PROSITE" id="PS50889">
    <property type="entry name" value="S4"/>
    <property type="match status" value="1"/>
</dbReference>
<dbReference type="EC" id="5.4.99.-" evidence="6"/>
<dbReference type="PROSITE" id="PS01129">
    <property type="entry name" value="PSI_RLU"/>
    <property type="match status" value="1"/>
</dbReference>
<feature type="active site" evidence="4">
    <location>
        <position position="138"/>
    </location>
</feature>
<dbReference type="GO" id="GO:0009982">
    <property type="term" value="F:pseudouridine synthase activity"/>
    <property type="evidence" value="ECO:0007669"/>
    <property type="project" value="InterPro"/>
</dbReference>
<dbReference type="CDD" id="cd00165">
    <property type="entry name" value="S4"/>
    <property type="match status" value="1"/>
</dbReference>
<dbReference type="InterPro" id="IPR020103">
    <property type="entry name" value="PsdUridine_synth_cat_dom_sf"/>
</dbReference>
<dbReference type="NCBIfam" id="TIGR00005">
    <property type="entry name" value="rluA_subfam"/>
    <property type="match status" value="1"/>
</dbReference>
<dbReference type="InterPro" id="IPR006145">
    <property type="entry name" value="PsdUridine_synth_RsuA/RluA"/>
</dbReference>
<keyword evidence="9" id="KW-1185">Reference proteome</keyword>
<comment type="catalytic activity">
    <reaction evidence="1 6">
        <text>a uridine in RNA = a pseudouridine in RNA</text>
        <dbReference type="Rhea" id="RHEA:48348"/>
        <dbReference type="Rhea" id="RHEA-COMP:12068"/>
        <dbReference type="Rhea" id="RHEA-COMP:12069"/>
        <dbReference type="ChEBI" id="CHEBI:65314"/>
        <dbReference type="ChEBI" id="CHEBI:65315"/>
    </reaction>
</comment>
<dbReference type="InterPro" id="IPR050188">
    <property type="entry name" value="RluA_PseudoU_synthase"/>
</dbReference>
<dbReference type="CDD" id="cd02869">
    <property type="entry name" value="PseudoU_synth_RluA_like"/>
    <property type="match status" value="1"/>
</dbReference>
<dbReference type="RefSeq" id="WP_170070446.1">
    <property type="nucleotide sequence ID" value="NZ_PVNE01000014.1"/>
</dbReference>
<proteinExistence type="inferred from homology"/>
<evidence type="ECO:0000256" key="6">
    <source>
        <dbReference type="RuleBase" id="RU362028"/>
    </source>
</evidence>
<dbReference type="GO" id="GO:0003723">
    <property type="term" value="F:RNA binding"/>
    <property type="evidence" value="ECO:0007669"/>
    <property type="project" value="UniProtKB-KW"/>
</dbReference>
<gene>
    <name evidence="8" type="ORF">CLV97_11453</name>
</gene>
<keyword evidence="3 6" id="KW-0413">Isomerase</keyword>
<organism evidence="8 9">
    <name type="scientific">Planifilum fimeticola</name>
    <dbReference type="NCBI Taxonomy" id="201975"/>
    <lineage>
        <taxon>Bacteria</taxon>
        <taxon>Bacillati</taxon>
        <taxon>Bacillota</taxon>
        <taxon>Bacilli</taxon>
        <taxon>Bacillales</taxon>
        <taxon>Thermoactinomycetaceae</taxon>
        <taxon>Planifilum</taxon>
    </lineage>
</organism>
<dbReference type="SUPFAM" id="SSF55120">
    <property type="entry name" value="Pseudouridine synthase"/>
    <property type="match status" value="1"/>
</dbReference>
<dbReference type="AlphaFoldDB" id="A0A2T0LE41"/>
<evidence type="ECO:0000256" key="2">
    <source>
        <dbReference type="ARBA" id="ARBA00010876"/>
    </source>
</evidence>
<dbReference type="Proteomes" id="UP000237797">
    <property type="component" value="Unassembled WGS sequence"/>
</dbReference>
<dbReference type="GO" id="GO:0140098">
    <property type="term" value="F:catalytic activity, acting on RNA"/>
    <property type="evidence" value="ECO:0007669"/>
    <property type="project" value="UniProtKB-ARBA"/>
</dbReference>
<evidence type="ECO:0000256" key="4">
    <source>
        <dbReference type="PIRSR" id="PIRSR606225-1"/>
    </source>
</evidence>
<dbReference type="PANTHER" id="PTHR21600">
    <property type="entry name" value="MITOCHONDRIAL RNA PSEUDOURIDINE SYNTHASE"/>
    <property type="match status" value="1"/>
</dbReference>
<dbReference type="GO" id="GO:0000455">
    <property type="term" value="P:enzyme-directed rRNA pseudouridine synthesis"/>
    <property type="evidence" value="ECO:0007669"/>
    <property type="project" value="TreeGrafter"/>
</dbReference>
<accession>A0A2T0LE41</accession>
<comment type="caution">
    <text evidence="8">The sequence shown here is derived from an EMBL/GenBank/DDBJ whole genome shotgun (WGS) entry which is preliminary data.</text>
</comment>
<dbReference type="Gene3D" id="3.30.2350.10">
    <property type="entry name" value="Pseudouridine synthase"/>
    <property type="match status" value="1"/>
</dbReference>
<evidence type="ECO:0000259" key="7">
    <source>
        <dbReference type="Pfam" id="PF00849"/>
    </source>
</evidence>
<keyword evidence="5" id="KW-0694">RNA-binding</keyword>
<evidence type="ECO:0000313" key="8">
    <source>
        <dbReference type="EMBL" id="PRX40365.1"/>
    </source>
</evidence>
<dbReference type="PANTHER" id="PTHR21600:SF44">
    <property type="entry name" value="RIBOSOMAL LARGE SUBUNIT PSEUDOURIDINE SYNTHASE D"/>
    <property type="match status" value="1"/>
</dbReference>
<evidence type="ECO:0000256" key="1">
    <source>
        <dbReference type="ARBA" id="ARBA00000073"/>
    </source>
</evidence>
<evidence type="ECO:0000256" key="5">
    <source>
        <dbReference type="PROSITE-ProRule" id="PRU00182"/>
    </source>
</evidence>